<dbReference type="Gene3D" id="3.40.710.10">
    <property type="entry name" value="DD-peptidase/beta-lactamase superfamily"/>
    <property type="match status" value="1"/>
</dbReference>
<comment type="similarity">
    <text evidence="1">Belongs to the class-A beta-lactamase family.</text>
</comment>
<dbReference type="InterPro" id="IPR050789">
    <property type="entry name" value="Diverse_Enzym_Activities"/>
</dbReference>
<accession>A0A2B7X0U5</accession>
<evidence type="ECO:0000313" key="5">
    <source>
        <dbReference type="Proteomes" id="UP000224080"/>
    </source>
</evidence>
<organism evidence="4 5">
    <name type="scientific">Blastomyces parvus</name>
    <dbReference type="NCBI Taxonomy" id="2060905"/>
    <lineage>
        <taxon>Eukaryota</taxon>
        <taxon>Fungi</taxon>
        <taxon>Dikarya</taxon>
        <taxon>Ascomycota</taxon>
        <taxon>Pezizomycotina</taxon>
        <taxon>Eurotiomycetes</taxon>
        <taxon>Eurotiomycetidae</taxon>
        <taxon>Onygenales</taxon>
        <taxon>Ajellomycetaceae</taxon>
        <taxon>Blastomyces</taxon>
    </lineage>
</organism>
<keyword evidence="5" id="KW-1185">Reference proteome</keyword>
<comment type="caution">
    <text evidence="4">The sequence shown here is derived from an EMBL/GenBank/DDBJ whole genome shotgun (WGS) entry which is preliminary data.</text>
</comment>
<protein>
    <recommendedName>
        <fullName evidence="3">Beta-lactamase-related domain-containing protein</fullName>
    </recommendedName>
</protein>
<dbReference type="GO" id="GO:0016787">
    <property type="term" value="F:hydrolase activity"/>
    <property type="evidence" value="ECO:0007669"/>
    <property type="project" value="UniProtKB-KW"/>
</dbReference>
<feature type="domain" description="Beta-lactamase-related" evidence="3">
    <location>
        <begin position="35"/>
        <end position="377"/>
    </location>
</feature>
<name>A0A2B7X0U5_9EURO</name>
<sequence>MEAFNRVARSLTADGPDRVLPGIALIAANKNDQVLTAVKKGDTLYSESFGFTDKGPFTVDTPIWVASCTKLVTSIAFLQCVEKGLIDLDENVGRILPELADLDVLHGFDEETGEPILKKAEKKITYRHLLAHTSGLGYDSWHLPLAKWREATKTKPVTGVVPVEKLVYPLLFEPGEGWNYGVGLDWAGKAVERLHGGVKLEKYFRTHIFEPLGIQHTTLRPSQSSHILATRAESTARARTGELIPTPVKTQPILEPADEFGGHALWSTAAEYIQILTSILKDDGKLLSSATVSKLFEPQLHDNSHLIQYMHSTSTEMAMTNGMPGNRTWNHSLGGVVATEDIPNRRLKGTMNWHGLDNTFWWIDRERGTCGLFASQLAGYCDAEAISLLSKFEAMIFQRSGA</sequence>
<dbReference type="OrthoDB" id="428260at2759"/>
<dbReference type="Proteomes" id="UP000224080">
    <property type="component" value="Unassembled WGS sequence"/>
</dbReference>
<dbReference type="InterPro" id="IPR001466">
    <property type="entry name" value="Beta-lactam-related"/>
</dbReference>
<proteinExistence type="inferred from homology"/>
<evidence type="ECO:0000256" key="2">
    <source>
        <dbReference type="ARBA" id="ARBA00022801"/>
    </source>
</evidence>
<dbReference type="SUPFAM" id="SSF56601">
    <property type="entry name" value="beta-lactamase/transpeptidase-like"/>
    <property type="match status" value="1"/>
</dbReference>
<dbReference type="InterPro" id="IPR012338">
    <property type="entry name" value="Beta-lactam/transpept-like"/>
</dbReference>
<dbReference type="Pfam" id="PF00144">
    <property type="entry name" value="Beta-lactamase"/>
    <property type="match status" value="1"/>
</dbReference>
<dbReference type="STRING" id="2060905.A0A2B7X0U5"/>
<dbReference type="EMBL" id="PDNC01000058">
    <property type="protein sequence ID" value="PGH02575.1"/>
    <property type="molecule type" value="Genomic_DNA"/>
</dbReference>
<dbReference type="PANTHER" id="PTHR43283">
    <property type="entry name" value="BETA-LACTAMASE-RELATED"/>
    <property type="match status" value="1"/>
</dbReference>
<reference evidence="4 5" key="1">
    <citation type="submission" date="2017-10" db="EMBL/GenBank/DDBJ databases">
        <title>Comparative genomics in systemic dimorphic fungi from Ajellomycetaceae.</title>
        <authorList>
            <person name="Munoz J.F."/>
            <person name="Mcewen J.G."/>
            <person name="Clay O.K."/>
            <person name="Cuomo C.A."/>
        </authorList>
    </citation>
    <scope>NUCLEOTIDE SEQUENCE [LARGE SCALE GENOMIC DNA]</scope>
    <source>
        <strain evidence="4 5">UAMH130</strain>
    </source>
</reference>
<evidence type="ECO:0000259" key="3">
    <source>
        <dbReference type="Pfam" id="PF00144"/>
    </source>
</evidence>
<evidence type="ECO:0000313" key="4">
    <source>
        <dbReference type="EMBL" id="PGH02575.1"/>
    </source>
</evidence>
<dbReference type="PANTHER" id="PTHR43283:SF17">
    <property type="entry name" value="(LOVD), PUTATIVE (AFU_ORTHOLOGUE AFUA_5G00920)-RELATED"/>
    <property type="match status" value="1"/>
</dbReference>
<dbReference type="AlphaFoldDB" id="A0A2B7X0U5"/>
<gene>
    <name evidence="4" type="ORF">GX51_04602</name>
</gene>
<evidence type="ECO:0000256" key="1">
    <source>
        <dbReference type="ARBA" id="ARBA00009009"/>
    </source>
</evidence>
<keyword evidence="2" id="KW-0378">Hydrolase</keyword>